<dbReference type="SUPFAM" id="SSF51905">
    <property type="entry name" value="FAD/NAD(P)-binding domain"/>
    <property type="match status" value="1"/>
</dbReference>
<comment type="similarity">
    <text evidence="2 5">Belongs to the carotenoid/retinoid oxidoreductase family.</text>
</comment>
<dbReference type="PANTHER" id="PTHR43734:SF7">
    <property type="entry name" value="4,4'-DIAPONEUROSPORENE OXYGENASE"/>
    <property type="match status" value="1"/>
</dbReference>
<comment type="pathway">
    <text evidence="1 5">Carotenoid biosynthesis.</text>
</comment>
<dbReference type="InterPro" id="IPR014105">
    <property type="entry name" value="Carotenoid/retinoid_OxRdtase"/>
</dbReference>
<reference evidence="8 9" key="1">
    <citation type="submission" date="2019-07" db="EMBL/GenBank/DDBJ databases">
        <title>Whole genome shotgun sequence of Swaminathania salitolerans NBRC 104436.</title>
        <authorList>
            <person name="Hosoyama A."/>
            <person name="Uohara A."/>
            <person name="Ohji S."/>
            <person name="Ichikawa N."/>
        </authorList>
    </citation>
    <scope>NUCLEOTIDE SEQUENCE [LARGE SCALE GENOMIC DNA]</scope>
    <source>
        <strain evidence="8 9">NBRC 104436</strain>
    </source>
</reference>
<dbReference type="OrthoDB" id="9774675at2"/>
<feature type="domain" description="Amine oxidase" evidence="7">
    <location>
        <begin position="37"/>
        <end position="523"/>
    </location>
</feature>
<keyword evidence="3 5" id="KW-0125">Carotenoid biosynthesis</keyword>
<dbReference type="GO" id="GO:0016117">
    <property type="term" value="P:carotenoid biosynthetic process"/>
    <property type="evidence" value="ECO:0007669"/>
    <property type="project" value="UniProtKB-KW"/>
</dbReference>
<name>A0A511BN49_9PROT</name>
<evidence type="ECO:0000313" key="9">
    <source>
        <dbReference type="Proteomes" id="UP000321405"/>
    </source>
</evidence>
<dbReference type="Pfam" id="PF01593">
    <property type="entry name" value="Amino_oxidase"/>
    <property type="match status" value="1"/>
</dbReference>
<evidence type="ECO:0000313" key="8">
    <source>
        <dbReference type="EMBL" id="GEL01759.1"/>
    </source>
</evidence>
<proteinExistence type="inferred from homology"/>
<dbReference type="EMBL" id="BJVC01000002">
    <property type="protein sequence ID" value="GEL01759.1"/>
    <property type="molecule type" value="Genomic_DNA"/>
</dbReference>
<dbReference type="GO" id="GO:0016491">
    <property type="term" value="F:oxidoreductase activity"/>
    <property type="evidence" value="ECO:0007669"/>
    <property type="project" value="UniProtKB-KW"/>
</dbReference>
<dbReference type="Gene3D" id="3.50.50.60">
    <property type="entry name" value="FAD/NAD(P)-binding domain"/>
    <property type="match status" value="2"/>
</dbReference>
<keyword evidence="4 5" id="KW-0560">Oxidoreductase</keyword>
<evidence type="ECO:0000259" key="7">
    <source>
        <dbReference type="Pfam" id="PF01593"/>
    </source>
</evidence>
<dbReference type="RefSeq" id="WP_147092768.1">
    <property type="nucleotide sequence ID" value="NZ_BJVC01000002.1"/>
</dbReference>
<comment type="caution">
    <text evidence="8">The sequence shown here is derived from an EMBL/GenBank/DDBJ whole genome shotgun (WGS) entry which is preliminary data.</text>
</comment>
<feature type="region of interest" description="Disordered" evidence="6">
    <location>
        <begin position="1"/>
        <end position="23"/>
    </location>
</feature>
<keyword evidence="9" id="KW-1185">Reference proteome</keyword>
<gene>
    <name evidence="8" type="ORF">SSA02_09220</name>
</gene>
<dbReference type="PANTHER" id="PTHR43734">
    <property type="entry name" value="PHYTOENE DESATURASE"/>
    <property type="match status" value="1"/>
</dbReference>
<dbReference type="NCBIfam" id="TIGR02734">
    <property type="entry name" value="crtI_fam"/>
    <property type="match status" value="1"/>
</dbReference>
<evidence type="ECO:0000256" key="4">
    <source>
        <dbReference type="ARBA" id="ARBA00023002"/>
    </source>
</evidence>
<organism evidence="8 9">
    <name type="scientific">Swaminathania salitolerans</name>
    <dbReference type="NCBI Taxonomy" id="182838"/>
    <lineage>
        <taxon>Bacteria</taxon>
        <taxon>Pseudomonadati</taxon>
        <taxon>Pseudomonadota</taxon>
        <taxon>Alphaproteobacteria</taxon>
        <taxon>Acetobacterales</taxon>
        <taxon>Acetobacteraceae</taxon>
        <taxon>Swaminathania</taxon>
    </lineage>
</organism>
<dbReference type="AlphaFoldDB" id="A0A511BN49"/>
<dbReference type="InterPro" id="IPR036188">
    <property type="entry name" value="FAD/NAD-bd_sf"/>
</dbReference>
<sequence>MKKPGFASAHAPGPRAFGAQAPGRASDGPVVVIGAGLGGLAAACTLSARGHDVVVCEANDWTGGKAAEWKDQGFRFDMGPTILTLPSVLRRIMNEAGHTLEDRLEMHRLDPQWRCFFDDGDRLDLLENIEAMARSLEDRHPGDGKGYRDLIAMSETLHDISRRFVFWKSVGGIGDTLDLGQSFRPEVMRDIAALRMHSTLGREIRKRIANPKAVQVFDHFTQYVGSNPLQAPAVLTGIAHMQVDEGIWYPVGGTRAVPQALREIAEEQGVTFRTDSRVVRILHDRRRVHGVVLENGETIGASAVVSNADSVRTMRELIDRDRAPAAWRQFRRQWKKREPACSGVVLYLGLNKAYDHLAHHNFVFSRDPEEEFEAIYREGRPAPDPTCYLAAPARTEPGVAPPGGEALYVLVHTPYLRPGQNWTEIFPGYRETILRKLERAGGMPDLRSRIQCEHHLTPMDIHRRYAPQAGAIYGLASHGRLDGGFKPANRSAGLGGLYFAGGSAHPGPGMPMALMSGWIAADCLDADVRGREPGLARAG</sequence>
<dbReference type="Proteomes" id="UP000321405">
    <property type="component" value="Unassembled WGS sequence"/>
</dbReference>
<accession>A0A511BN49</accession>
<dbReference type="InterPro" id="IPR002937">
    <property type="entry name" value="Amino_oxidase"/>
</dbReference>
<evidence type="ECO:0000256" key="3">
    <source>
        <dbReference type="ARBA" id="ARBA00022746"/>
    </source>
</evidence>
<protein>
    <submittedName>
        <fullName evidence="8">Phytoene desaturase</fullName>
    </submittedName>
</protein>
<evidence type="ECO:0000256" key="2">
    <source>
        <dbReference type="ARBA" id="ARBA00006046"/>
    </source>
</evidence>
<evidence type="ECO:0000256" key="1">
    <source>
        <dbReference type="ARBA" id="ARBA00004829"/>
    </source>
</evidence>
<evidence type="ECO:0000256" key="5">
    <source>
        <dbReference type="RuleBase" id="RU362075"/>
    </source>
</evidence>
<evidence type="ECO:0000256" key="6">
    <source>
        <dbReference type="SAM" id="MobiDB-lite"/>
    </source>
</evidence>